<evidence type="ECO:0000256" key="1">
    <source>
        <dbReference type="ARBA" id="ARBA00004196"/>
    </source>
</evidence>
<dbReference type="GO" id="GO:1901678">
    <property type="term" value="P:iron coordination entity transport"/>
    <property type="evidence" value="ECO:0007669"/>
    <property type="project" value="UniProtKB-ARBA"/>
</dbReference>
<keyword evidence="8" id="KW-1185">Reference proteome</keyword>
<comment type="similarity">
    <text evidence="2">Belongs to the bacterial solute-binding protein 8 family.</text>
</comment>
<keyword evidence="3" id="KW-0813">Transport</keyword>
<dbReference type="SUPFAM" id="SSF53807">
    <property type="entry name" value="Helical backbone' metal receptor"/>
    <property type="match status" value="1"/>
</dbReference>
<keyword evidence="4 5" id="KW-0732">Signal</keyword>
<dbReference type="PROSITE" id="PS51257">
    <property type="entry name" value="PROKAR_LIPOPROTEIN"/>
    <property type="match status" value="1"/>
</dbReference>
<evidence type="ECO:0000259" key="6">
    <source>
        <dbReference type="PROSITE" id="PS50983"/>
    </source>
</evidence>
<dbReference type="Proteomes" id="UP000320338">
    <property type="component" value="Unassembled WGS sequence"/>
</dbReference>
<sequence length="328" mass="33558">MRRTTRNWSLPLLAATVLALAACGTTEPAATPDAAAPTGEQITLTDARGQQVVLDGPAERTVGLEWNVVEHLVSLGVMPVGVADVEGYGNWVQSAPLTGEVTDVGVRGEPSVESIAALDPDLVVATTDLPEAAVAQLETVAPVLLVRSADATDPIGRMRANVDLVAQATGTQDAAATLLADFDAKLAEGAAAISAAGLEGRPMAFSDAYVDGGQLSIRPFTGGSLAGAVAAELGLPSAWTIEGDPDYGLASTDVEGLTALGDVEYLYYDNAAVTPDPITETLTGNAVWESLPFVRAGNVTRLPDGIWMFGGPASMQAYVDAVVAAVTG</sequence>
<dbReference type="GO" id="GO:0030288">
    <property type="term" value="C:outer membrane-bounded periplasmic space"/>
    <property type="evidence" value="ECO:0007669"/>
    <property type="project" value="TreeGrafter"/>
</dbReference>
<reference evidence="7 8" key="1">
    <citation type="submission" date="2019-06" db="EMBL/GenBank/DDBJ databases">
        <title>Whole genome shotgun sequence of Pseudonocardia hydrocarbonoxydans NBRC 14498.</title>
        <authorList>
            <person name="Hosoyama A."/>
            <person name="Uohara A."/>
            <person name="Ohji S."/>
            <person name="Ichikawa N."/>
        </authorList>
    </citation>
    <scope>NUCLEOTIDE SEQUENCE [LARGE SCALE GENOMIC DNA]</scope>
    <source>
        <strain evidence="7 8">NBRC 14498</strain>
    </source>
</reference>
<name>A0A4Y3WP39_9PSEU</name>
<evidence type="ECO:0000313" key="7">
    <source>
        <dbReference type="EMBL" id="GEC20575.1"/>
    </source>
</evidence>
<dbReference type="RefSeq" id="WP_141279116.1">
    <property type="nucleotide sequence ID" value="NZ_BAAARZ010000003.1"/>
</dbReference>
<dbReference type="PANTHER" id="PTHR30532">
    <property type="entry name" value="IRON III DICITRATE-BINDING PERIPLASMIC PROTEIN"/>
    <property type="match status" value="1"/>
</dbReference>
<evidence type="ECO:0000256" key="2">
    <source>
        <dbReference type="ARBA" id="ARBA00008814"/>
    </source>
</evidence>
<evidence type="ECO:0000313" key="8">
    <source>
        <dbReference type="Proteomes" id="UP000320338"/>
    </source>
</evidence>
<dbReference type="InterPro" id="IPR051313">
    <property type="entry name" value="Bact_iron-sidero_bind"/>
</dbReference>
<dbReference type="PRINTS" id="PR01715">
    <property type="entry name" value="FERRIBNDNGPP"/>
</dbReference>
<evidence type="ECO:0000256" key="4">
    <source>
        <dbReference type="ARBA" id="ARBA00022729"/>
    </source>
</evidence>
<organism evidence="7 8">
    <name type="scientific">Pseudonocardia hydrocarbonoxydans</name>
    <dbReference type="NCBI Taxonomy" id="76726"/>
    <lineage>
        <taxon>Bacteria</taxon>
        <taxon>Bacillati</taxon>
        <taxon>Actinomycetota</taxon>
        <taxon>Actinomycetes</taxon>
        <taxon>Pseudonocardiales</taxon>
        <taxon>Pseudonocardiaceae</taxon>
        <taxon>Pseudonocardia</taxon>
    </lineage>
</organism>
<gene>
    <name evidence="7" type="ORF">PHY01_28580</name>
</gene>
<comment type="caution">
    <text evidence="7">The sequence shown here is derived from an EMBL/GenBank/DDBJ whole genome shotgun (WGS) entry which is preliminary data.</text>
</comment>
<comment type="subcellular location">
    <subcellularLocation>
        <location evidence="1">Cell envelope</location>
    </subcellularLocation>
</comment>
<dbReference type="InterPro" id="IPR002491">
    <property type="entry name" value="ABC_transptr_periplasmic_BD"/>
</dbReference>
<evidence type="ECO:0000256" key="5">
    <source>
        <dbReference type="SAM" id="SignalP"/>
    </source>
</evidence>
<accession>A0A4Y3WP39</accession>
<dbReference type="PROSITE" id="PS50983">
    <property type="entry name" value="FE_B12_PBP"/>
    <property type="match status" value="1"/>
</dbReference>
<dbReference type="CDD" id="cd01146">
    <property type="entry name" value="FhuD"/>
    <property type="match status" value="1"/>
</dbReference>
<dbReference type="AlphaFoldDB" id="A0A4Y3WP39"/>
<dbReference type="EMBL" id="BJNG01000020">
    <property type="protein sequence ID" value="GEC20575.1"/>
    <property type="molecule type" value="Genomic_DNA"/>
</dbReference>
<evidence type="ECO:0000256" key="3">
    <source>
        <dbReference type="ARBA" id="ARBA00022448"/>
    </source>
</evidence>
<feature type="signal peptide" evidence="5">
    <location>
        <begin position="1"/>
        <end position="21"/>
    </location>
</feature>
<dbReference type="Gene3D" id="3.40.50.1980">
    <property type="entry name" value="Nitrogenase molybdenum iron protein domain"/>
    <property type="match status" value="2"/>
</dbReference>
<dbReference type="Pfam" id="PF01497">
    <property type="entry name" value="Peripla_BP_2"/>
    <property type="match status" value="1"/>
</dbReference>
<dbReference type="PANTHER" id="PTHR30532:SF1">
    <property type="entry name" value="IRON(3+)-HYDROXAMATE-BINDING PROTEIN FHUD"/>
    <property type="match status" value="1"/>
</dbReference>
<feature type="domain" description="Fe/B12 periplasmic-binding" evidence="6">
    <location>
        <begin position="60"/>
        <end position="328"/>
    </location>
</feature>
<protein>
    <submittedName>
        <fullName evidence="7">ABC transporter substrate-binding protein</fullName>
    </submittedName>
</protein>
<proteinExistence type="inferred from homology"/>
<dbReference type="OrthoDB" id="9793175at2"/>
<feature type="chain" id="PRO_5038446914" evidence="5">
    <location>
        <begin position="22"/>
        <end position="328"/>
    </location>
</feature>